<keyword evidence="2" id="KW-0521">NADP</keyword>
<reference evidence="4 5" key="1">
    <citation type="submission" date="2013-03" db="EMBL/GenBank/DDBJ databases">
        <title>The Genome Sequence of Cladophialophora carrionii CBS 160.54.</title>
        <authorList>
            <consortium name="The Broad Institute Genomics Platform"/>
            <person name="Cuomo C."/>
            <person name="de Hoog S."/>
            <person name="Gorbushina A."/>
            <person name="Walker B."/>
            <person name="Young S.K."/>
            <person name="Zeng Q."/>
            <person name="Gargeya S."/>
            <person name="Fitzgerald M."/>
            <person name="Haas B."/>
            <person name="Abouelleil A."/>
            <person name="Allen A.W."/>
            <person name="Alvarado L."/>
            <person name="Arachchi H.M."/>
            <person name="Berlin A.M."/>
            <person name="Chapman S.B."/>
            <person name="Gainer-Dewar J."/>
            <person name="Goldberg J."/>
            <person name="Griggs A."/>
            <person name="Gujja S."/>
            <person name="Hansen M."/>
            <person name="Howarth C."/>
            <person name="Imamovic A."/>
            <person name="Ireland A."/>
            <person name="Larimer J."/>
            <person name="McCowan C."/>
            <person name="Murphy C."/>
            <person name="Pearson M."/>
            <person name="Poon T.W."/>
            <person name="Priest M."/>
            <person name="Roberts A."/>
            <person name="Saif S."/>
            <person name="Shea T."/>
            <person name="Sisk P."/>
            <person name="Sykes S."/>
            <person name="Wortman J."/>
            <person name="Nusbaum C."/>
            <person name="Birren B."/>
        </authorList>
    </citation>
    <scope>NUCLEOTIDE SEQUENCE [LARGE SCALE GENOMIC DNA]</scope>
    <source>
        <strain evidence="4 5">CBS 160.54</strain>
    </source>
</reference>
<dbReference type="Proteomes" id="UP000030678">
    <property type="component" value="Unassembled WGS sequence"/>
</dbReference>
<dbReference type="InterPro" id="IPR036291">
    <property type="entry name" value="NAD(P)-bd_dom_sf"/>
</dbReference>
<evidence type="ECO:0000256" key="1">
    <source>
        <dbReference type="ARBA" id="ARBA00006484"/>
    </source>
</evidence>
<comment type="similarity">
    <text evidence="1">Belongs to the short-chain dehydrogenases/reductases (SDR) family.</text>
</comment>
<dbReference type="GO" id="GO:0016491">
    <property type="term" value="F:oxidoreductase activity"/>
    <property type="evidence" value="ECO:0007669"/>
    <property type="project" value="UniProtKB-KW"/>
</dbReference>
<evidence type="ECO:0000313" key="4">
    <source>
        <dbReference type="EMBL" id="ETI27996.1"/>
    </source>
</evidence>
<dbReference type="RefSeq" id="XP_008722070.1">
    <property type="nucleotide sequence ID" value="XM_008723848.1"/>
</dbReference>
<dbReference type="EMBL" id="KB822697">
    <property type="protein sequence ID" value="ETI27996.1"/>
    <property type="molecule type" value="Genomic_DNA"/>
</dbReference>
<evidence type="ECO:0000256" key="2">
    <source>
        <dbReference type="ARBA" id="ARBA00022857"/>
    </source>
</evidence>
<dbReference type="GeneID" id="19978938"/>
<gene>
    <name evidence="4" type="ORF">G647_00445</name>
</gene>
<accession>V9DMX2</accession>
<evidence type="ECO:0000313" key="5">
    <source>
        <dbReference type="Proteomes" id="UP000030678"/>
    </source>
</evidence>
<dbReference type="PANTHER" id="PTHR24320:SF283">
    <property type="entry name" value="RETINOL DEHYDROGENASE 11"/>
    <property type="match status" value="1"/>
</dbReference>
<sequence>MASLKRVLDRSTTGTSVAEIFSSAIQGKSILITGIKKGGLGGEMVEILSAHSPKVLVLASRTPSKMSEIIEECKPKSPSTTYVPIALDLSSQKSVREAAASILSNAQIQQIDLVFNNAAIMSIPERQLSSEGIEMQFAINHIGHFLFTNLIMPKIVAAAKSNVKGTTRIINVSSRGAVYSPVRFSDINIDKTNESLPQSEQPAYDALAQTGQTVDPNDSYNPPIAYGQSKTAHVLFSLALTSRLYEKYGILSFGLHPGAILTELSRHLEREEFASVAEKFKSLFVTLDQGCATSLRAGLDYSLGPANYKTDGKESIWPTQISQKLLPGRVIRRWQSGCGSSVRSW</sequence>
<dbReference type="Pfam" id="PF00106">
    <property type="entry name" value="adh_short"/>
    <property type="match status" value="1"/>
</dbReference>
<dbReference type="Gene3D" id="3.40.50.720">
    <property type="entry name" value="NAD(P)-binding Rossmann-like Domain"/>
    <property type="match status" value="1"/>
</dbReference>
<dbReference type="HOGENOM" id="CLU_010194_44_0_1"/>
<dbReference type="SUPFAM" id="SSF51735">
    <property type="entry name" value="NAD(P)-binding Rossmann-fold domains"/>
    <property type="match status" value="1"/>
</dbReference>
<dbReference type="InterPro" id="IPR002347">
    <property type="entry name" value="SDR_fam"/>
</dbReference>
<proteinExistence type="inferred from homology"/>
<dbReference type="AlphaFoldDB" id="V9DMX2"/>
<name>V9DMX2_9EURO</name>
<evidence type="ECO:0008006" key="6">
    <source>
        <dbReference type="Google" id="ProtNLM"/>
    </source>
</evidence>
<dbReference type="OrthoDB" id="191139at2759"/>
<dbReference type="PANTHER" id="PTHR24320">
    <property type="entry name" value="RETINOL DEHYDROGENASE"/>
    <property type="match status" value="1"/>
</dbReference>
<keyword evidence="3" id="KW-0560">Oxidoreductase</keyword>
<dbReference type="VEuPathDB" id="FungiDB:G647_00445"/>
<organism evidence="4 5">
    <name type="scientific">Cladophialophora carrionii CBS 160.54</name>
    <dbReference type="NCBI Taxonomy" id="1279043"/>
    <lineage>
        <taxon>Eukaryota</taxon>
        <taxon>Fungi</taxon>
        <taxon>Dikarya</taxon>
        <taxon>Ascomycota</taxon>
        <taxon>Pezizomycotina</taxon>
        <taxon>Eurotiomycetes</taxon>
        <taxon>Chaetothyriomycetidae</taxon>
        <taxon>Chaetothyriales</taxon>
        <taxon>Herpotrichiellaceae</taxon>
        <taxon>Cladophialophora</taxon>
    </lineage>
</organism>
<protein>
    <recommendedName>
        <fullName evidence="6">NAD(P)-binding protein</fullName>
    </recommendedName>
</protein>
<evidence type="ECO:0000256" key="3">
    <source>
        <dbReference type="ARBA" id="ARBA00023002"/>
    </source>
</evidence>